<reference evidence="4 5" key="1">
    <citation type="submission" date="2014-08" db="EMBL/GenBank/DDBJ databases">
        <title>Complete genome sequence of Corynebacterium frankenforstense ST18(T) (=DSM 45800(T)), isolated from raw cow milk.</title>
        <authorList>
            <person name="Ruckert C."/>
            <person name="Albersmeier A."/>
            <person name="Winkler A."/>
            <person name="Lipski A."/>
            <person name="Kalinowski J."/>
        </authorList>
    </citation>
    <scope>NUCLEOTIDE SEQUENCE [LARGE SCALE GENOMIC DNA]</scope>
    <source>
        <strain evidence="4 5">ST18</strain>
    </source>
</reference>
<accession>A0A1L7CV12</accession>
<keyword evidence="2" id="KW-0732">Signal</keyword>
<evidence type="ECO:0000256" key="2">
    <source>
        <dbReference type="SAM" id="SignalP"/>
    </source>
</evidence>
<gene>
    <name evidence="4" type="ORF">CFRA_11035</name>
</gene>
<protein>
    <recommendedName>
        <fullName evidence="3">Septum formation-related domain-containing protein</fullName>
    </recommendedName>
</protein>
<dbReference type="RefSeq" id="WP_075664667.1">
    <property type="nucleotide sequence ID" value="NZ_CP009247.1"/>
</dbReference>
<dbReference type="KEGG" id="cfk:CFRA_11035"/>
<keyword evidence="5" id="KW-1185">Reference proteome</keyword>
<sequence>MNSRSRWRSATSVRTALLAALASTVFVGAYTLVSQEADPQAGPAQSHGDSADAVSFTTADAGACLNWSTAADGTPTGFEQTDCDQEHRFEVSAREDLGTYPSSEFGDEAERPDVTRQAQLREELCRAVTLRYLDGRLDPSGRYSVASILPPAADWEAGDRTLLCGLQSTDDSGTPVATHGNVAKVDQARVTQPGECVAVDEVNALHKVDCGADHQLETTLIVDLAPVFPQGTPSVEEQDEHLKEVCTQAAMDYLGDEEELYRSTLQPFWSSLSAESWDGGSRSVNCALVSAGDQGFNTLAGSAKGEFTVNGEVPPPPPERRPLRGESAPASPSAPAPAESSPAPAP</sequence>
<feature type="chain" id="PRO_5012543923" description="Septum formation-related domain-containing protein" evidence="2">
    <location>
        <begin position="30"/>
        <end position="346"/>
    </location>
</feature>
<dbReference type="InterPro" id="IPR026004">
    <property type="entry name" value="Septum_form"/>
</dbReference>
<dbReference type="STRING" id="1437875.CFRA_11035"/>
<evidence type="ECO:0000259" key="3">
    <source>
        <dbReference type="Pfam" id="PF13845"/>
    </source>
</evidence>
<dbReference type="AlphaFoldDB" id="A0A1L7CV12"/>
<dbReference type="Proteomes" id="UP000185434">
    <property type="component" value="Chromosome"/>
</dbReference>
<evidence type="ECO:0000256" key="1">
    <source>
        <dbReference type="SAM" id="MobiDB-lite"/>
    </source>
</evidence>
<dbReference type="OrthoDB" id="4266126at2"/>
<organism evidence="4 5">
    <name type="scientific">Corynebacterium frankenforstense DSM 45800</name>
    <dbReference type="NCBI Taxonomy" id="1437875"/>
    <lineage>
        <taxon>Bacteria</taxon>
        <taxon>Bacillati</taxon>
        <taxon>Actinomycetota</taxon>
        <taxon>Actinomycetes</taxon>
        <taxon>Mycobacteriales</taxon>
        <taxon>Corynebacteriaceae</taxon>
        <taxon>Corynebacterium</taxon>
    </lineage>
</organism>
<feature type="compositionally biased region" description="Low complexity" evidence="1">
    <location>
        <begin position="326"/>
        <end position="346"/>
    </location>
</feature>
<dbReference type="Pfam" id="PF13845">
    <property type="entry name" value="Septum_form"/>
    <property type="match status" value="1"/>
</dbReference>
<feature type="signal peptide" evidence="2">
    <location>
        <begin position="1"/>
        <end position="29"/>
    </location>
</feature>
<dbReference type="EMBL" id="CP009247">
    <property type="protein sequence ID" value="APT89673.1"/>
    <property type="molecule type" value="Genomic_DNA"/>
</dbReference>
<feature type="domain" description="Septum formation-related" evidence="3">
    <location>
        <begin position="61"/>
        <end position="286"/>
    </location>
</feature>
<evidence type="ECO:0000313" key="4">
    <source>
        <dbReference type="EMBL" id="APT89673.1"/>
    </source>
</evidence>
<feature type="region of interest" description="Disordered" evidence="1">
    <location>
        <begin position="306"/>
        <end position="346"/>
    </location>
</feature>
<name>A0A1L7CV12_9CORY</name>
<evidence type="ECO:0000313" key="5">
    <source>
        <dbReference type="Proteomes" id="UP000185434"/>
    </source>
</evidence>
<proteinExistence type="predicted"/>